<comment type="caution">
    <text evidence="1">The sequence shown here is derived from an EMBL/GenBank/DDBJ whole genome shotgun (WGS) entry which is preliminary data.</text>
</comment>
<protein>
    <submittedName>
        <fullName evidence="1">Uncharacterized protein</fullName>
    </submittedName>
</protein>
<dbReference type="EMBL" id="JAGYWB010000010">
    <property type="protein sequence ID" value="KAI0507327.1"/>
    <property type="molecule type" value="Genomic_DNA"/>
</dbReference>
<sequence>MDSQHLWKISFASCNSSLPMSSRFFLIALEFNCLNFNLLVALALPPLGRSLFTAGCGRSGQTQELIEVQT</sequence>
<reference evidence="1" key="1">
    <citation type="journal article" date="2022" name="Front. Genet.">
        <title>Chromosome-Scale Assembly of the Dendrobium nobile Genome Provides Insights Into the Molecular Mechanism of the Biosynthesis of the Medicinal Active Ingredient of Dendrobium.</title>
        <authorList>
            <person name="Xu Q."/>
            <person name="Niu S.-C."/>
            <person name="Li K.-L."/>
            <person name="Zheng P.-J."/>
            <person name="Zhang X.-J."/>
            <person name="Jia Y."/>
            <person name="Liu Y."/>
            <person name="Niu Y.-X."/>
            <person name="Yu L.-H."/>
            <person name="Chen D.-F."/>
            <person name="Zhang G.-Q."/>
        </authorList>
    </citation>
    <scope>NUCLEOTIDE SEQUENCE</scope>
    <source>
        <tissue evidence="1">Leaf</tissue>
    </source>
</reference>
<keyword evidence="2" id="KW-1185">Reference proteome</keyword>
<dbReference type="AlphaFoldDB" id="A0A8T3B7G7"/>
<dbReference type="Proteomes" id="UP000829196">
    <property type="component" value="Unassembled WGS sequence"/>
</dbReference>
<name>A0A8T3B7G7_DENNO</name>
<evidence type="ECO:0000313" key="1">
    <source>
        <dbReference type="EMBL" id="KAI0507327.1"/>
    </source>
</evidence>
<organism evidence="1 2">
    <name type="scientific">Dendrobium nobile</name>
    <name type="common">Orchid</name>
    <dbReference type="NCBI Taxonomy" id="94219"/>
    <lineage>
        <taxon>Eukaryota</taxon>
        <taxon>Viridiplantae</taxon>
        <taxon>Streptophyta</taxon>
        <taxon>Embryophyta</taxon>
        <taxon>Tracheophyta</taxon>
        <taxon>Spermatophyta</taxon>
        <taxon>Magnoliopsida</taxon>
        <taxon>Liliopsida</taxon>
        <taxon>Asparagales</taxon>
        <taxon>Orchidaceae</taxon>
        <taxon>Epidendroideae</taxon>
        <taxon>Malaxideae</taxon>
        <taxon>Dendrobiinae</taxon>
        <taxon>Dendrobium</taxon>
    </lineage>
</organism>
<evidence type="ECO:0000313" key="2">
    <source>
        <dbReference type="Proteomes" id="UP000829196"/>
    </source>
</evidence>
<proteinExistence type="predicted"/>
<accession>A0A8T3B7G7</accession>
<gene>
    <name evidence="1" type="ORF">KFK09_013449</name>
</gene>